<dbReference type="EMBL" id="FTOP01000004">
    <property type="protein sequence ID" value="SIS77339.1"/>
    <property type="molecule type" value="Genomic_DNA"/>
</dbReference>
<dbReference type="Proteomes" id="UP000186026">
    <property type="component" value="Unassembled WGS sequence"/>
</dbReference>
<name>A0A1N7LUA1_9BACT</name>
<dbReference type="OrthoDB" id="838071at2"/>
<organism evidence="2 3">
    <name type="scientific">Belliella pelovolcani</name>
    <dbReference type="NCBI Taxonomy" id="529505"/>
    <lineage>
        <taxon>Bacteria</taxon>
        <taxon>Pseudomonadati</taxon>
        <taxon>Bacteroidota</taxon>
        <taxon>Cytophagia</taxon>
        <taxon>Cytophagales</taxon>
        <taxon>Cyclobacteriaceae</taxon>
        <taxon>Belliella</taxon>
    </lineage>
</organism>
<dbReference type="AlphaFoldDB" id="A0A1N7LUA1"/>
<feature type="transmembrane region" description="Helical" evidence="1">
    <location>
        <begin position="133"/>
        <end position="154"/>
    </location>
</feature>
<proteinExistence type="predicted"/>
<accession>A0A1N7LUA1</accession>
<evidence type="ECO:0008006" key="4">
    <source>
        <dbReference type="Google" id="ProtNLM"/>
    </source>
</evidence>
<feature type="transmembrane region" description="Helical" evidence="1">
    <location>
        <begin position="12"/>
        <end position="36"/>
    </location>
</feature>
<gene>
    <name evidence="2" type="ORF">SAMN05421761_104121</name>
</gene>
<feature type="transmembrane region" description="Helical" evidence="1">
    <location>
        <begin position="94"/>
        <end position="121"/>
    </location>
</feature>
<dbReference type="STRING" id="529505.SAMN05421761_104121"/>
<feature type="transmembrane region" description="Helical" evidence="1">
    <location>
        <begin position="51"/>
        <end position="73"/>
    </location>
</feature>
<protein>
    <recommendedName>
        <fullName evidence="4">DNA topoisomerase IV</fullName>
    </recommendedName>
</protein>
<keyword evidence="3" id="KW-1185">Reference proteome</keyword>
<reference evidence="3" key="1">
    <citation type="submission" date="2017-01" db="EMBL/GenBank/DDBJ databases">
        <authorList>
            <person name="Varghese N."/>
            <person name="Submissions S."/>
        </authorList>
    </citation>
    <scope>NUCLEOTIDE SEQUENCE [LARGE SCALE GENOMIC DNA]</scope>
    <source>
        <strain evidence="3">DSM 46698</strain>
    </source>
</reference>
<evidence type="ECO:0000313" key="3">
    <source>
        <dbReference type="Proteomes" id="UP000186026"/>
    </source>
</evidence>
<keyword evidence="1" id="KW-0812">Transmembrane</keyword>
<evidence type="ECO:0000313" key="2">
    <source>
        <dbReference type="EMBL" id="SIS77339.1"/>
    </source>
</evidence>
<evidence type="ECO:0000256" key="1">
    <source>
        <dbReference type="SAM" id="Phobius"/>
    </source>
</evidence>
<sequence length="166" mass="19202">MYYRFGKVFHFLTVLIFVFVFLYIYAALTDIVAYQLDDSGGFDKSIGKETFFYTGIVAFIVLNVLLVVPAKMIENQSISSLKRIFPKGKLLSDYMIAWMYSFVGIINVSLIIMTFFVHSINNQNEISAGEFSFFFYLIPVLFVIWIGALFWILIQKFKEVQASNKI</sequence>
<keyword evidence="1" id="KW-1133">Transmembrane helix</keyword>
<keyword evidence="1" id="KW-0472">Membrane</keyword>